<comment type="subcellular location">
    <subcellularLocation>
        <location evidence="15">Cytoplasm</location>
    </subcellularLocation>
    <subcellularLocation>
        <location evidence="15">Cell inner membrane</location>
        <topology evidence="15">Peripheral membrane protein</topology>
        <orientation evidence="15">Cytoplasmic side</orientation>
    </subcellularLocation>
</comment>
<dbReference type="Proteomes" id="UP000271003">
    <property type="component" value="Chromosome"/>
</dbReference>
<dbReference type="GO" id="GO:0019843">
    <property type="term" value="F:rRNA binding"/>
    <property type="evidence" value="ECO:0007669"/>
    <property type="project" value="UniProtKB-KW"/>
</dbReference>
<evidence type="ECO:0000256" key="7">
    <source>
        <dbReference type="ARBA" id="ARBA00022722"/>
    </source>
</evidence>
<keyword evidence="15" id="KW-0820">tRNA-binding</keyword>
<dbReference type="InterPro" id="IPR019307">
    <property type="entry name" value="RNA-bd_AU-1/RNase_E/G"/>
</dbReference>
<evidence type="ECO:0000256" key="16">
    <source>
        <dbReference type="SAM" id="MobiDB-lite"/>
    </source>
</evidence>
<comment type="similarity">
    <text evidence="1">Belongs to the RNase E/G family. RNase G subfamily.</text>
</comment>
<reference evidence="18 19" key="1">
    <citation type="journal article" date="2018" name="Int. J. Syst. Evol. Microbiol.">
        <title>Mesosutterella multiformis gen. nov., sp. nov., a member of the family Sutterellaceae and Sutterella megalosphaeroides sp. nov., isolated from human faeces.</title>
        <authorList>
            <person name="Sakamoto M."/>
            <person name="Ikeyama N."/>
            <person name="Kunihiro T."/>
            <person name="Iino T."/>
            <person name="Yuki M."/>
            <person name="Ohkuma M."/>
        </authorList>
    </citation>
    <scope>NUCLEOTIDE SEQUENCE [LARGE SCALE GENOMIC DNA]</scope>
    <source>
        <strain evidence="18 19">6FBBBH3</strain>
    </source>
</reference>
<dbReference type="InterPro" id="IPR003029">
    <property type="entry name" value="S1_domain"/>
</dbReference>
<dbReference type="SMART" id="SM00316">
    <property type="entry name" value="S1"/>
    <property type="match status" value="1"/>
</dbReference>
<dbReference type="CDD" id="cd04453">
    <property type="entry name" value="S1_RNase_E"/>
    <property type="match status" value="1"/>
</dbReference>
<comment type="function">
    <text evidence="15">Endoribonuclease that plays a central role in RNA processing and decay. Required for the maturation of 5S and 16S rRNAs and the majority of tRNAs. Also involved in the degradation of most mRNAs.</text>
</comment>
<dbReference type="PROSITE" id="PS50126">
    <property type="entry name" value="S1"/>
    <property type="match status" value="1"/>
</dbReference>
<dbReference type="OrthoDB" id="9804278at2"/>
<feature type="binding site" evidence="15">
    <location>
        <position position="432"/>
    </location>
    <ligand>
        <name>Zn(2+)</name>
        <dbReference type="ChEBI" id="CHEBI:29105"/>
        <note>ligand shared between dimeric partners</note>
    </ligand>
</feature>
<dbReference type="PANTHER" id="PTHR30001:SF1">
    <property type="entry name" value="RIBONUCLEASE E_G-LIKE PROTEIN, CHLOROPLASTIC"/>
    <property type="match status" value="1"/>
</dbReference>
<dbReference type="PANTHER" id="PTHR30001">
    <property type="entry name" value="RIBONUCLEASE"/>
    <property type="match status" value="1"/>
</dbReference>
<feature type="compositionally biased region" description="Basic and acidic residues" evidence="16">
    <location>
        <begin position="628"/>
        <end position="715"/>
    </location>
</feature>
<feature type="binding site" evidence="15">
    <location>
        <position position="435"/>
    </location>
    <ligand>
        <name>Zn(2+)</name>
        <dbReference type="ChEBI" id="CHEBI:29105"/>
        <note>ligand shared between dimeric partners</note>
    </ligand>
</feature>
<gene>
    <name evidence="15" type="primary">rne</name>
    <name evidence="18" type="ORF">SUTMEG_06480</name>
</gene>
<feature type="binding site" evidence="15">
    <location>
        <position position="374"/>
    </location>
    <ligand>
        <name>Mg(2+)</name>
        <dbReference type="ChEBI" id="CHEBI:18420"/>
        <note>catalytic</note>
    </ligand>
</feature>
<evidence type="ECO:0000256" key="12">
    <source>
        <dbReference type="ARBA" id="ARBA00022842"/>
    </source>
</evidence>
<evidence type="ECO:0000256" key="5">
    <source>
        <dbReference type="ARBA" id="ARBA00022552"/>
    </source>
</evidence>
<keyword evidence="5 15" id="KW-0698">rRNA processing</keyword>
<feature type="compositionally biased region" description="Basic and acidic residues" evidence="16">
    <location>
        <begin position="574"/>
        <end position="591"/>
    </location>
</feature>
<keyword evidence="19" id="KW-1185">Reference proteome</keyword>
<accession>A0A2Z6IAY7</accession>
<dbReference type="GO" id="GO:0000287">
    <property type="term" value="F:magnesium ion binding"/>
    <property type="evidence" value="ECO:0007669"/>
    <property type="project" value="UniProtKB-UniRule"/>
</dbReference>
<feature type="region of interest" description="Required for zinc-mediated homotetramerization and catalytic activity" evidence="15">
    <location>
        <begin position="432"/>
        <end position="435"/>
    </location>
</feature>
<dbReference type="GO" id="GO:0008995">
    <property type="term" value="F:ribonuclease E activity"/>
    <property type="evidence" value="ECO:0007669"/>
    <property type="project" value="UniProtKB-EC"/>
</dbReference>
<dbReference type="KEGG" id="sutt:SUTMEG_06480"/>
<dbReference type="Pfam" id="PF10150">
    <property type="entry name" value="RNase_E_G"/>
    <property type="match status" value="1"/>
</dbReference>
<evidence type="ECO:0000256" key="2">
    <source>
        <dbReference type="ARBA" id="ARBA00022475"/>
    </source>
</evidence>
<dbReference type="GO" id="GO:0000049">
    <property type="term" value="F:tRNA binding"/>
    <property type="evidence" value="ECO:0007669"/>
    <property type="project" value="UniProtKB-KW"/>
</dbReference>
<dbReference type="SUPFAM" id="SSF50249">
    <property type="entry name" value="Nucleic acid-binding proteins"/>
    <property type="match status" value="1"/>
</dbReference>
<keyword evidence="4 15" id="KW-0997">Cell inner membrane</keyword>
<dbReference type="Gene3D" id="3.40.1260.20">
    <property type="entry name" value="Ribonuclease E, catalytic domain"/>
    <property type="match status" value="1"/>
</dbReference>
<evidence type="ECO:0000256" key="4">
    <source>
        <dbReference type="ARBA" id="ARBA00022519"/>
    </source>
</evidence>
<evidence type="ECO:0000256" key="13">
    <source>
        <dbReference type="ARBA" id="ARBA00022884"/>
    </source>
</evidence>
<dbReference type="GO" id="GO:0006364">
    <property type="term" value="P:rRNA processing"/>
    <property type="evidence" value="ECO:0007669"/>
    <property type="project" value="UniProtKB-UniRule"/>
</dbReference>
<dbReference type="HAMAP" id="MF_00970">
    <property type="entry name" value="RNase_E"/>
    <property type="match status" value="1"/>
</dbReference>
<dbReference type="EMBL" id="AP018786">
    <property type="protein sequence ID" value="BBF22757.1"/>
    <property type="molecule type" value="Genomic_DNA"/>
</dbReference>
<comment type="catalytic activity">
    <reaction evidence="15">
        <text>Endonucleolytic cleavage of single-stranded RNA in A- and U-rich regions.</text>
        <dbReference type="EC" id="3.1.26.12"/>
    </reaction>
</comment>
<evidence type="ECO:0000313" key="18">
    <source>
        <dbReference type="EMBL" id="BBF22757.1"/>
    </source>
</evidence>
<dbReference type="Pfam" id="PF00575">
    <property type="entry name" value="S1"/>
    <property type="match status" value="1"/>
</dbReference>
<comment type="cofactor">
    <cofactor evidence="15">
        <name>Mg(2+)</name>
        <dbReference type="ChEBI" id="CHEBI:18420"/>
    </cofactor>
    <text evidence="15">Binds 1 Mg(2+) ion per subunit.</text>
</comment>
<keyword evidence="6 15" id="KW-0819">tRNA processing</keyword>
<keyword evidence="10 15" id="KW-0255">Endonuclease</keyword>
<keyword evidence="15" id="KW-0862">Zinc</keyword>
<dbReference type="GO" id="GO:0009898">
    <property type="term" value="C:cytoplasmic side of plasma membrane"/>
    <property type="evidence" value="ECO:0007669"/>
    <property type="project" value="UniProtKB-UniRule"/>
</dbReference>
<evidence type="ECO:0000256" key="6">
    <source>
        <dbReference type="ARBA" id="ARBA00022694"/>
    </source>
</evidence>
<comment type="cofactor">
    <cofactor evidence="15">
        <name>Zn(2+)</name>
        <dbReference type="ChEBI" id="CHEBI:29105"/>
    </cofactor>
    <text evidence="15">Binds 2 Zn(2+) ions per homotetramer.</text>
</comment>
<feature type="compositionally biased region" description="Basic and acidic residues" evidence="16">
    <location>
        <begin position="784"/>
        <end position="808"/>
    </location>
</feature>
<evidence type="ECO:0000313" key="19">
    <source>
        <dbReference type="Proteomes" id="UP000271003"/>
    </source>
</evidence>
<dbReference type="GO" id="GO:0005737">
    <property type="term" value="C:cytoplasm"/>
    <property type="evidence" value="ECO:0007669"/>
    <property type="project" value="UniProtKB-SubCell"/>
</dbReference>
<feature type="compositionally biased region" description="Low complexity" evidence="16">
    <location>
        <begin position="728"/>
        <end position="756"/>
    </location>
</feature>
<dbReference type="EC" id="3.1.26.12" evidence="15"/>
<feature type="compositionally biased region" description="Basic and acidic residues" evidence="16">
    <location>
        <begin position="876"/>
        <end position="887"/>
    </location>
</feature>
<dbReference type="InterPro" id="IPR012340">
    <property type="entry name" value="NA-bd_OB-fold"/>
</dbReference>
<dbReference type="Gene3D" id="2.40.50.140">
    <property type="entry name" value="Nucleic acid-binding proteins"/>
    <property type="match status" value="1"/>
</dbReference>
<protein>
    <recommendedName>
        <fullName evidence="15">Ribonuclease E</fullName>
        <shortName evidence="15">RNase E</shortName>
        <ecNumber evidence="15">3.1.26.12</ecNumber>
    </recommendedName>
</protein>
<name>A0A2Z6IAY7_9BURK</name>
<keyword evidence="7 15" id="KW-0540">Nuclease</keyword>
<keyword evidence="9 15" id="KW-0699">rRNA-binding</keyword>
<evidence type="ECO:0000256" key="9">
    <source>
        <dbReference type="ARBA" id="ARBA00022730"/>
    </source>
</evidence>
<feature type="compositionally biased region" description="Basic residues" evidence="16">
    <location>
        <begin position="856"/>
        <end position="867"/>
    </location>
</feature>
<keyword evidence="2 15" id="KW-1003">Cell membrane</keyword>
<dbReference type="RefSeq" id="WP_120176435.1">
    <property type="nucleotide sequence ID" value="NZ_AP018786.1"/>
</dbReference>
<dbReference type="InterPro" id="IPR048583">
    <property type="entry name" value="RNase_E_G_thioredoxin-like"/>
</dbReference>
<dbReference type="GO" id="GO:0008270">
    <property type="term" value="F:zinc ion binding"/>
    <property type="evidence" value="ECO:0007669"/>
    <property type="project" value="UniProtKB-UniRule"/>
</dbReference>
<feature type="region of interest" description="Disordered" evidence="16">
    <location>
        <begin position="618"/>
        <end position="911"/>
    </location>
</feature>
<comment type="similarity">
    <text evidence="15">Belongs to the RNase E/G family. RNase E subfamily.</text>
</comment>
<dbReference type="InterPro" id="IPR004659">
    <property type="entry name" value="RNase_E/G"/>
</dbReference>
<dbReference type="GO" id="GO:0008033">
    <property type="term" value="P:tRNA processing"/>
    <property type="evidence" value="ECO:0007669"/>
    <property type="project" value="UniProtKB-UniRule"/>
</dbReference>
<feature type="compositionally biased region" description="Basic and acidic residues" evidence="16">
    <location>
        <begin position="833"/>
        <end position="855"/>
    </location>
</feature>
<dbReference type="GO" id="GO:0006402">
    <property type="term" value="P:mRNA catabolic process"/>
    <property type="evidence" value="ECO:0007669"/>
    <property type="project" value="UniProtKB-UniRule"/>
</dbReference>
<keyword evidence="13 15" id="KW-0694">RNA-binding</keyword>
<evidence type="ECO:0000256" key="15">
    <source>
        <dbReference type="HAMAP-Rule" id="MF_00970"/>
    </source>
</evidence>
<dbReference type="Pfam" id="PF20833">
    <property type="entry name" value="RNase_E_G_Thio"/>
    <property type="match status" value="1"/>
</dbReference>
<dbReference type="AlphaFoldDB" id="A0A2Z6IAY7"/>
<keyword evidence="12 15" id="KW-0460">Magnesium</keyword>
<evidence type="ECO:0000256" key="14">
    <source>
        <dbReference type="ARBA" id="ARBA00023136"/>
    </source>
</evidence>
<feature type="binding site" evidence="15">
    <location>
        <position position="331"/>
    </location>
    <ligand>
        <name>Mg(2+)</name>
        <dbReference type="ChEBI" id="CHEBI:18420"/>
        <note>catalytic</note>
    </ligand>
</feature>
<evidence type="ECO:0000256" key="1">
    <source>
        <dbReference type="ARBA" id="ARBA00005663"/>
    </source>
</evidence>
<evidence type="ECO:0000256" key="10">
    <source>
        <dbReference type="ARBA" id="ARBA00022759"/>
    </source>
</evidence>
<feature type="region of interest" description="Disordered" evidence="16">
    <location>
        <begin position="959"/>
        <end position="982"/>
    </location>
</feature>
<evidence type="ECO:0000259" key="17">
    <source>
        <dbReference type="PROSITE" id="PS50126"/>
    </source>
</evidence>
<keyword evidence="11 15" id="KW-0378">Hydrolase</keyword>
<evidence type="ECO:0000256" key="8">
    <source>
        <dbReference type="ARBA" id="ARBA00022723"/>
    </source>
</evidence>
<comment type="subunit">
    <text evidence="15">Homotetramer formed by a dimer of dimers.</text>
</comment>
<organism evidence="18 19">
    <name type="scientific">Sutterella megalosphaeroides</name>
    <dbReference type="NCBI Taxonomy" id="2494234"/>
    <lineage>
        <taxon>Bacteria</taxon>
        <taxon>Pseudomonadati</taxon>
        <taxon>Pseudomonadota</taxon>
        <taxon>Betaproteobacteria</taxon>
        <taxon>Burkholderiales</taxon>
        <taxon>Sutterellaceae</taxon>
        <taxon>Sutterella</taxon>
    </lineage>
</organism>
<dbReference type="InterPro" id="IPR028878">
    <property type="entry name" value="RNase_E"/>
</dbReference>
<sequence length="1157" mass="128793">MKRMLFNATHAEETRVGIVDGQKLIDIDIETAGREARKSNIYKGIVTRIEPSLEACFVNYGEERHGFLPFKEISRSYFKEGVDVRTATIREAITEGQELIVQVEKEERGNKGAALTTFISLAGRYLVLMPNNPRAGGVSRRIEGEERQELREAMEKLDLPHGMSTIARTAGIGRTTEELQWDLNYLLKLWEAIADAAAPQYELVTEENGRRKTVATTEPVANGKPLKRLNPPPFLIVEESNLVVRAIRDYFQPEIGEILVDTDEIYEQARQFMAHVMPDMVNRVKRYREDIPLFTRFQIEQQIETAYSRTVPLPSGGAIVIDHTEALVAIDVNSARATRGADIEETAFRTNCEAADEVARQMRLRDLGGLIVIDFIDMADSKNQRAVEQRLKDAIRYDRARVQLAKISRFGLMELSRQRLRPSLSEGNHVTCPRCNGVGVIRDTESCALQVLRILQEEAMKEGTGAVHAQVPVDVATFLLNEKRNDITKLEARHRVPIVLIPNTYLETPHYHIERLRQDDERLDDAKPSFDRAEEIETVADDPYAQKGQEDKPARPKQVPVIKNVLPRDPAPVHVEKKPEGNAEKGAKDAGRAAQLTPVTPKKGLFARIAAFLFGSRDESAEAAPKAEAAKAEGQAKDEKSEKNERDERRGRRSRRTNERRSNTGRRERTERTDRLERAEKLKGEKAEKAEKAEKGSDRTERTDRTDRTDRNDRPRRSRRRTTEEAVNEAPVVETTEAVEVAAAPVQSAQPAAPAAEGDEAQKPRRSRRRRRSSAEGEVAQATDEVKSETAATDREEGEKAEKVEQAEKPAVAAEIPAEVRETTEVVEAEAAEADKTDKAESGDKAPEADEGEGRSRRRRRPRRRTRAAAEEGAEEGVKAEDAKSDAEAAVEAQSETKTEAKVEAKRSGELPVEGLLHPEIVVPAPHVPEVPVPHATTNFASELVQIETKKSAVTEAVEHALEEEAQPRPKRRRQAPRREEETLVQIETKKVDVAQTSPVVTEKAEAPAVAEAVETVVAVEQVETTETIEAAVPAVEVVEVAEVTEVVEAPKAVKPAKVDDVAEGLEANLARAGLVQVHTNPEHVTFKGYDVVRQPGRAVEKRADEASEGPLEQVHTRPELCRPVVYEAVRYPGRPKATVVVTEEGPLVQVHTTKKD</sequence>
<keyword evidence="3 15" id="KW-0963">Cytoplasm</keyword>
<evidence type="ECO:0000256" key="3">
    <source>
        <dbReference type="ARBA" id="ARBA00022490"/>
    </source>
</evidence>
<keyword evidence="14 15" id="KW-0472">Membrane</keyword>
<proteinExistence type="inferred from homology"/>
<feature type="domain" description="S1 motif" evidence="17">
    <location>
        <begin position="39"/>
        <end position="118"/>
    </location>
</feature>
<feature type="compositionally biased region" description="Basic and acidic residues" evidence="16">
    <location>
        <begin position="959"/>
        <end position="968"/>
    </location>
</feature>
<evidence type="ECO:0000256" key="11">
    <source>
        <dbReference type="ARBA" id="ARBA00022801"/>
    </source>
</evidence>
<feature type="region of interest" description="Disordered" evidence="16">
    <location>
        <begin position="530"/>
        <end position="596"/>
    </location>
</feature>
<feature type="compositionally biased region" description="Basic and acidic residues" evidence="16">
    <location>
        <begin position="895"/>
        <end position="909"/>
    </location>
</feature>
<keyword evidence="8 15" id="KW-0479">Metal-binding</keyword>